<proteinExistence type="predicted"/>
<dbReference type="EMBL" id="BPLR01013503">
    <property type="protein sequence ID" value="GIY61702.1"/>
    <property type="molecule type" value="Genomic_DNA"/>
</dbReference>
<name>A0AAV4UUG9_CAEEX</name>
<organism evidence="1 2">
    <name type="scientific">Caerostris extrusa</name>
    <name type="common">Bark spider</name>
    <name type="synonym">Caerostris bankana</name>
    <dbReference type="NCBI Taxonomy" id="172846"/>
    <lineage>
        <taxon>Eukaryota</taxon>
        <taxon>Metazoa</taxon>
        <taxon>Ecdysozoa</taxon>
        <taxon>Arthropoda</taxon>
        <taxon>Chelicerata</taxon>
        <taxon>Arachnida</taxon>
        <taxon>Araneae</taxon>
        <taxon>Araneomorphae</taxon>
        <taxon>Entelegynae</taxon>
        <taxon>Araneoidea</taxon>
        <taxon>Araneidae</taxon>
        <taxon>Caerostris</taxon>
    </lineage>
</organism>
<dbReference type="Proteomes" id="UP001054945">
    <property type="component" value="Unassembled WGS sequence"/>
</dbReference>
<evidence type="ECO:0000313" key="1">
    <source>
        <dbReference type="EMBL" id="GIY61702.1"/>
    </source>
</evidence>
<dbReference type="AlphaFoldDB" id="A0AAV4UUG9"/>
<comment type="caution">
    <text evidence="1">The sequence shown here is derived from an EMBL/GenBank/DDBJ whole genome shotgun (WGS) entry which is preliminary data.</text>
</comment>
<protein>
    <submittedName>
        <fullName evidence="1">Uncharacterized protein</fullName>
    </submittedName>
</protein>
<keyword evidence="2" id="KW-1185">Reference proteome</keyword>
<gene>
    <name evidence="1" type="ORF">CEXT_280531</name>
</gene>
<evidence type="ECO:0000313" key="2">
    <source>
        <dbReference type="Proteomes" id="UP001054945"/>
    </source>
</evidence>
<reference evidence="1 2" key="1">
    <citation type="submission" date="2021-06" db="EMBL/GenBank/DDBJ databases">
        <title>Caerostris extrusa draft genome.</title>
        <authorList>
            <person name="Kono N."/>
            <person name="Arakawa K."/>
        </authorList>
    </citation>
    <scope>NUCLEOTIDE SEQUENCE [LARGE SCALE GENOMIC DNA]</scope>
</reference>
<sequence>MGDPHSACPSNDIRQGWGDDFNHWMATPAIISQIAFMSSGRLAFMNHSEYGKSNQAQSYCPPQVCYNQKHSNAA</sequence>
<accession>A0AAV4UUG9</accession>